<evidence type="ECO:0000313" key="7">
    <source>
        <dbReference type="EnsemblMetazoa" id="LLOJ003651-PA"/>
    </source>
</evidence>
<dbReference type="GO" id="GO:0005869">
    <property type="term" value="C:dynactin complex"/>
    <property type="evidence" value="ECO:0007669"/>
    <property type="project" value="InterPro"/>
</dbReference>
<accession>A0A1B0CGT8</accession>
<evidence type="ECO:0000256" key="3">
    <source>
        <dbReference type="ARBA" id="ARBA00016573"/>
    </source>
</evidence>
<dbReference type="RefSeq" id="XP_055688097.1">
    <property type="nucleotide sequence ID" value="XM_055832122.1"/>
</dbReference>
<evidence type="ECO:0000256" key="2">
    <source>
        <dbReference type="ARBA" id="ARBA00007719"/>
    </source>
</evidence>
<keyword evidence="4" id="KW-0963">Cytoplasm</keyword>
<dbReference type="PANTHER" id="PTHR13072:SF0">
    <property type="entry name" value="DYNACTIN SUBUNIT 6"/>
    <property type="match status" value="1"/>
</dbReference>
<reference evidence="7" key="1">
    <citation type="submission" date="2020-05" db="UniProtKB">
        <authorList>
            <consortium name="EnsemblMetazoa"/>
        </authorList>
    </citation>
    <scope>IDENTIFICATION</scope>
    <source>
        <strain evidence="7">Jacobina</strain>
    </source>
</reference>
<dbReference type="CTD" id="35195"/>
<dbReference type="KEGG" id="lll:129792770"/>
<evidence type="ECO:0000256" key="4">
    <source>
        <dbReference type="ARBA" id="ARBA00022490"/>
    </source>
</evidence>
<dbReference type="VEuPathDB" id="VectorBase:LLOJ003651"/>
<dbReference type="EnsemblMetazoa" id="LLOJ003651-RA">
    <property type="protein sequence ID" value="LLOJ003651-PA"/>
    <property type="gene ID" value="LLOJ003651"/>
</dbReference>
<protein>
    <recommendedName>
        <fullName evidence="3">Dynactin subunit 6</fullName>
    </recommendedName>
</protein>
<proteinExistence type="inferred from homology"/>
<dbReference type="InterPro" id="IPR027777">
    <property type="entry name" value="DCTN6"/>
</dbReference>
<evidence type="ECO:0000313" key="8">
    <source>
        <dbReference type="Proteomes" id="UP000092461"/>
    </source>
</evidence>
<sequence length="189" mass="20760">MMSTHKTEVKIMPRAIVCEDTNLRGDITISGGCVIHPSATIVAESGPIIIGENCIIEEYVTIIHRVPREQMTSGDRAPVLVIGANNVFEVGCHVEAFKIGERNVFECRSRVSANVKVSNGCVIGAGCHLSGAQELPENTVITGKNCLQREALEKQSSQTLQLDFLRKVLPNYHHIRKATFDPKKIRAQV</sequence>
<dbReference type="OrthoDB" id="2355at2759"/>
<keyword evidence="8" id="KW-1185">Reference proteome</keyword>
<dbReference type="GeneID" id="129792770"/>
<dbReference type="CDD" id="cd04646">
    <property type="entry name" value="LbH_Dynactin_6"/>
    <property type="match status" value="1"/>
</dbReference>
<dbReference type="EMBL" id="AJWK01011585">
    <property type="status" value="NOT_ANNOTATED_CDS"/>
    <property type="molecule type" value="Genomic_DNA"/>
</dbReference>
<dbReference type="PANTHER" id="PTHR13072">
    <property type="entry name" value="DYNACTIN 6"/>
    <property type="match status" value="1"/>
</dbReference>
<comment type="subcellular location">
    <subcellularLocation>
        <location evidence="1">Cytoplasm</location>
        <location evidence="1">Cytoskeleton</location>
    </subcellularLocation>
</comment>
<evidence type="ECO:0000256" key="5">
    <source>
        <dbReference type="ARBA" id="ARBA00023212"/>
    </source>
</evidence>
<name>A0A1B0CGT8_LUTLO</name>
<keyword evidence="5" id="KW-0206">Cytoskeleton</keyword>
<evidence type="ECO:0000256" key="6">
    <source>
        <dbReference type="ARBA" id="ARBA00034687"/>
    </source>
</evidence>
<dbReference type="InterPro" id="IPR011004">
    <property type="entry name" value="Trimer_LpxA-like_sf"/>
</dbReference>
<comment type="similarity">
    <text evidence="2">Belongs to the dynactin subunits 5/6 family. Dynactin subunit 6 subfamily.</text>
</comment>
<dbReference type="Proteomes" id="UP000092461">
    <property type="component" value="Unassembled WGS sequence"/>
</dbReference>
<dbReference type="GO" id="GO:0007052">
    <property type="term" value="P:mitotic spindle organization"/>
    <property type="evidence" value="ECO:0007669"/>
    <property type="project" value="TreeGrafter"/>
</dbReference>
<dbReference type="AlphaFoldDB" id="A0A1B0CGT8"/>
<comment type="function">
    <text evidence="6">Part of the dynactin complex that activates the molecular motor dynein for ultra-processive transport along microtubules.</text>
</comment>
<dbReference type="Gene3D" id="2.160.10.10">
    <property type="entry name" value="Hexapeptide repeat proteins"/>
    <property type="match status" value="1"/>
</dbReference>
<dbReference type="SUPFAM" id="SSF51161">
    <property type="entry name" value="Trimeric LpxA-like enzymes"/>
    <property type="match status" value="1"/>
</dbReference>
<dbReference type="VEuPathDB" id="VectorBase:LLONM1_004433"/>
<dbReference type="GO" id="GO:0070840">
    <property type="term" value="F:dynein complex binding"/>
    <property type="evidence" value="ECO:0007669"/>
    <property type="project" value="TreeGrafter"/>
</dbReference>
<organism evidence="7 8">
    <name type="scientific">Lutzomyia longipalpis</name>
    <name type="common">Sand fly</name>
    <dbReference type="NCBI Taxonomy" id="7200"/>
    <lineage>
        <taxon>Eukaryota</taxon>
        <taxon>Metazoa</taxon>
        <taxon>Ecdysozoa</taxon>
        <taxon>Arthropoda</taxon>
        <taxon>Hexapoda</taxon>
        <taxon>Insecta</taxon>
        <taxon>Pterygota</taxon>
        <taxon>Neoptera</taxon>
        <taxon>Endopterygota</taxon>
        <taxon>Diptera</taxon>
        <taxon>Nematocera</taxon>
        <taxon>Psychodoidea</taxon>
        <taxon>Psychodidae</taxon>
        <taxon>Lutzomyia</taxon>
        <taxon>Lutzomyia</taxon>
    </lineage>
</organism>
<evidence type="ECO:0000256" key="1">
    <source>
        <dbReference type="ARBA" id="ARBA00004245"/>
    </source>
</evidence>